<dbReference type="EMBL" id="JAUKTR010000001">
    <property type="protein sequence ID" value="MDO1558224.1"/>
    <property type="molecule type" value="Genomic_DNA"/>
</dbReference>
<evidence type="ECO:0000256" key="5">
    <source>
        <dbReference type="ARBA" id="ARBA00023136"/>
    </source>
</evidence>
<evidence type="ECO:0000256" key="2">
    <source>
        <dbReference type="ARBA" id="ARBA00022475"/>
    </source>
</evidence>
<evidence type="ECO:0000256" key="3">
    <source>
        <dbReference type="ARBA" id="ARBA00022692"/>
    </source>
</evidence>
<feature type="transmembrane region" description="Helical" evidence="6">
    <location>
        <begin position="61"/>
        <end position="91"/>
    </location>
</feature>
<keyword evidence="5 6" id="KW-0472">Membrane</keyword>
<evidence type="ECO:0000256" key="1">
    <source>
        <dbReference type="ARBA" id="ARBA00004651"/>
    </source>
</evidence>
<dbReference type="Proteomes" id="UP001169063">
    <property type="component" value="Unassembled WGS sequence"/>
</dbReference>
<reference evidence="8" key="1">
    <citation type="submission" date="2023-07" db="EMBL/GenBank/DDBJ databases">
        <title>Brevundimonas soil sp. nov., isolated from the soil of chemical plant.</title>
        <authorList>
            <person name="Wu N."/>
        </authorList>
    </citation>
    <scope>NUCLEOTIDE SEQUENCE</scope>
    <source>
        <strain evidence="8">XZ-24</strain>
    </source>
</reference>
<feature type="transmembrane region" description="Helical" evidence="6">
    <location>
        <begin position="20"/>
        <end position="41"/>
    </location>
</feature>
<evidence type="ECO:0000256" key="6">
    <source>
        <dbReference type="RuleBase" id="RU366058"/>
    </source>
</evidence>
<sequence>MLYRFRAFFHEMDTRRWRAAAATAVILIGLTAVFLVGKAGIGPDVEARVEGWLAGFAGSPWALVVTILLFTLTAFIGAPQFLLIAACVVAFGPWLGFTYAWVATIVSAAVTYYVGRLAGGRFLDRLGGRTVGRLRGFVSDNAFSSSFIIRNVPSAPFIVVNMAFGAARAPLLAFLAGCALGSIPKTALIAFFGGSVMTAVEGDGVWSSAILAGIGFLALAVSLGFREWMKRRRQRYGDFDPNTET</sequence>
<dbReference type="PANTHER" id="PTHR12677">
    <property type="entry name" value="GOLGI APPARATUS MEMBRANE PROTEIN TVP38-RELATED"/>
    <property type="match status" value="1"/>
</dbReference>
<dbReference type="InterPro" id="IPR032816">
    <property type="entry name" value="VTT_dom"/>
</dbReference>
<comment type="subcellular location">
    <subcellularLocation>
        <location evidence="1 6">Cell membrane</location>
        <topology evidence="1 6">Multi-pass membrane protein</topology>
    </subcellularLocation>
</comment>
<evidence type="ECO:0000259" key="7">
    <source>
        <dbReference type="Pfam" id="PF09335"/>
    </source>
</evidence>
<feature type="transmembrane region" description="Helical" evidence="6">
    <location>
        <begin position="142"/>
        <end position="164"/>
    </location>
</feature>
<feature type="domain" description="VTT" evidence="7">
    <location>
        <begin position="79"/>
        <end position="193"/>
    </location>
</feature>
<keyword evidence="9" id="KW-1185">Reference proteome</keyword>
<keyword evidence="4 6" id="KW-1133">Transmembrane helix</keyword>
<dbReference type="PANTHER" id="PTHR12677:SF59">
    <property type="entry name" value="GOLGI APPARATUS MEMBRANE PROTEIN TVP38-RELATED"/>
    <property type="match status" value="1"/>
</dbReference>
<keyword evidence="3 6" id="KW-0812">Transmembrane</keyword>
<keyword evidence="2 6" id="KW-1003">Cell membrane</keyword>
<comment type="similarity">
    <text evidence="6">Belongs to the TVP38/TMEM64 family.</text>
</comment>
<accession>A0ABT8SI30</accession>
<dbReference type="InterPro" id="IPR015414">
    <property type="entry name" value="TMEM64"/>
</dbReference>
<organism evidence="8 9">
    <name type="scientific">Peiella sedimenti</name>
    <dbReference type="NCBI Taxonomy" id="3061083"/>
    <lineage>
        <taxon>Bacteria</taxon>
        <taxon>Pseudomonadati</taxon>
        <taxon>Pseudomonadota</taxon>
        <taxon>Alphaproteobacteria</taxon>
        <taxon>Caulobacterales</taxon>
        <taxon>Caulobacteraceae</taxon>
        <taxon>Peiella</taxon>
    </lineage>
</organism>
<name>A0ABT8SI30_9CAUL</name>
<comment type="caution">
    <text evidence="8">The sequence shown here is derived from an EMBL/GenBank/DDBJ whole genome shotgun (WGS) entry which is preliminary data.</text>
</comment>
<feature type="transmembrane region" description="Helical" evidence="6">
    <location>
        <begin position="205"/>
        <end position="225"/>
    </location>
</feature>
<proteinExistence type="inferred from homology"/>
<feature type="transmembrane region" description="Helical" evidence="6">
    <location>
        <begin position="171"/>
        <end position="193"/>
    </location>
</feature>
<gene>
    <name evidence="8" type="ORF">Q0812_02105</name>
</gene>
<evidence type="ECO:0000313" key="9">
    <source>
        <dbReference type="Proteomes" id="UP001169063"/>
    </source>
</evidence>
<evidence type="ECO:0000313" key="8">
    <source>
        <dbReference type="EMBL" id="MDO1558224.1"/>
    </source>
</evidence>
<dbReference type="Pfam" id="PF09335">
    <property type="entry name" value="VTT_dom"/>
    <property type="match status" value="1"/>
</dbReference>
<dbReference type="RefSeq" id="WP_302108644.1">
    <property type="nucleotide sequence ID" value="NZ_JAUKTR010000001.1"/>
</dbReference>
<evidence type="ECO:0000256" key="4">
    <source>
        <dbReference type="ARBA" id="ARBA00022989"/>
    </source>
</evidence>
<protein>
    <recommendedName>
        <fullName evidence="6">TVP38/TMEM64 family membrane protein</fullName>
    </recommendedName>
</protein>